<comment type="caution">
    <text evidence="1">The sequence shown here is derived from an EMBL/GenBank/DDBJ whole genome shotgun (WGS) entry which is preliminary data.</text>
</comment>
<proteinExistence type="predicted"/>
<reference evidence="1 2" key="1">
    <citation type="submission" date="2020-02" db="EMBL/GenBank/DDBJ databases">
        <authorList>
            <person name="Ma Q."/>
            <person name="Huang Y."/>
            <person name="Song X."/>
            <person name="Pei D."/>
        </authorList>
    </citation>
    <scope>NUCLEOTIDE SEQUENCE [LARGE SCALE GENOMIC DNA]</scope>
    <source>
        <strain evidence="1">Sxm20200214</strain>
        <tissue evidence="1">Leaf</tissue>
    </source>
</reference>
<keyword evidence="2" id="KW-1185">Reference proteome</keyword>
<gene>
    <name evidence="1" type="ORF">Bca52824_006726</name>
</gene>
<protein>
    <submittedName>
        <fullName evidence="1">Uncharacterized protein</fullName>
    </submittedName>
</protein>
<evidence type="ECO:0000313" key="2">
    <source>
        <dbReference type="Proteomes" id="UP000886595"/>
    </source>
</evidence>
<dbReference type="OrthoDB" id="1108817at2759"/>
<sequence>MGRVFCIWRGVWKKNERLHWHFVPTPADYGVTVYMDSPETYEMIESTMLFPSGQMPLITITNTAELVSVMNRRPPLNDVTLLLTLGAKDVAEYQFLCRSDFSIGSTTYVVGDNQDERAKDTYESFVFGERLITCEAVMNEIYGEQEMLIFHRVALEMGYADRVLRPQAGVGVVNGMEIIYLDDDDDMVDVAGVGTISASDGAIVPYQQPRLPPISPSAAPSVLWDVGQDLLEYPEFNNAQRDGNLVPSDTEFWNGLMEESCNCCDELFIVGNGLGQAQGFGEGVITEIVNDETGENDTSRAALLQDETDSSSGSAHVVCSQLRSGIPMGGKEAEDDRILQEEGQAEIEKTKVTTEATNTSQSPGQKLTLACRYVEGGTQEMGRVNVVETSSKGSGTEGAY</sequence>
<dbReference type="EMBL" id="JAAMPC010000002">
    <property type="protein sequence ID" value="KAG2323998.1"/>
    <property type="molecule type" value="Genomic_DNA"/>
</dbReference>
<name>A0A8X7W8L3_BRACI</name>
<accession>A0A8X7W8L3</accession>
<dbReference type="Proteomes" id="UP000886595">
    <property type="component" value="Unassembled WGS sequence"/>
</dbReference>
<evidence type="ECO:0000313" key="1">
    <source>
        <dbReference type="EMBL" id="KAG2323998.1"/>
    </source>
</evidence>
<dbReference type="AlphaFoldDB" id="A0A8X7W8L3"/>
<organism evidence="1 2">
    <name type="scientific">Brassica carinata</name>
    <name type="common">Ethiopian mustard</name>
    <name type="synonym">Abyssinian cabbage</name>
    <dbReference type="NCBI Taxonomy" id="52824"/>
    <lineage>
        <taxon>Eukaryota</taxon>
        <taxon>Viridiplantae</taxon>
        <taxon>Streptophyta</taxon>
        <taxon>Embryophyta</taxon>
        <taxon>Tracheophyta</taxon>
        <taxon>Spermatophyta</taxon>
        <taxon>Magnoliopsida</taxon>
        <taxon>eudicotyledons</taxon>
        <taxon>Gunneridae</taxon>
        <taxon>Pentapetalae</taxon>
        <taxon>rosids</taxon>
        <taxon>malvids</taxon>
        <taxon>Brassicales</taxon>
        <taxon>Brassicaceae</taxon>
        <taxon>Brassiceae</taxon>
        <taxon>Brassica</taxon>
    </lineage>
</organism>